<dbReference type="Proteomes" id="UP000431533">
    <property type="component" value="Unassembled WGS sequence"/>
</dbReference>
<feature type="domain" description="SMP-30/Gluconolactonase/LRE-like region" evidence="3">
    <location>
        <begin position="199"/>
        <end position="298"/>
    </location>
</feature>
<feature type="domain" description="SMP-30/Gluconolactonase/LRE-like region" evidence="3">
    <location>
        <begin position="4"/>
        <end position="172"/>
    </location>
</feature>
<organism evidence="4 5">
    <name type="scientific">Lachnellula hyalina</name>
    <dbReference type="NCBI Taxonomy" id="1316788"/>
    <lineage>
        <taxon>Eukaryota</taxon>
        <taxon>Fungi</taxon>
        <taxon>Dikarya</taxon>
        <taxon>Ascomycota</taxon>
        <taxon>Pezizomycotina</taxon>
        <taxon>Leotiomycetes</taxon>
        <taxon>Helotiales</taxon>
        <taxon>Lachnaceae</taxon>
        <taxon>Lachnellula</taxon>
    </lineage>
</organism>
<evidence type="ECO:0000313" key="5">
    <source>
        <dbReference type="Proteomes" id="UP000431533"/>
    </source>
</evidence>
<evidence type="ECO:0000313" key="4">
    <source>
        <dbReference type="EMBL" id="TVY23327.1"/>
    </source>
</evidence>
<dbReference type="GO" id="GO:0005509">
    <property type="term" value="F:calcium ion binding"/>
    <property type="evidence" value="ECO:0007669"/>
    <property type="project" value="TreeGrafter"/>
</dbReference>
<dbReference type="RefSeq" id="XP_031002115.1">
    <property type="nucleotide sequence ID" value="XM_031152128.1"/>
</dbReference>
<evidence type="ECO:0000256" key="1">
    <source>
        <dbReference type="ARBA" id="ARBA00008853"/>
    </source>
</evidence>
<dbReference type="PANTHER" id="PTHR10907:SF47">
    <property type="entry name" value="REGUCALCIN"/>
    <property type="match status" value="1"/>
</dbReference>
<dbReference type="EMBL" id="QGMH01000188">
    <property type="protein sequence ID" value="TVY23327.1"/>
    <property type="molecule type" value="Genomic_DNA"/>
</dbReference>
<dbReference type="Gene3D" id="2.120.10.30">
    <property type="entry name" value="TolB, C-terminal domain"/>
    <property type="match status" value="2"/>
</dbReference>
<feature type="region of interest" description="Disordered" evidence="2">
    <location>
        <begin position="301"/>
        <end position="330"/>
    </location>
</feature>
<reference evidence="4 5" key="1">
    <citation type="submission" date="2018-05" db="EMBL/GenBank/DDBJ databases">
        <title>Genome sequencing and assembly of the regulated plant pathogen Lachnellula willkommii and related sister species for the development of diagnostic species identification markers.</title>
        <authorList>
            <person name="Giroux E."/>
            <person name="Bilodeau G."/>
        </authorList>
    </citation>
    <scope>NUCLEOTIDE SEQUENCE [LARGE SCALE GENOMIC DNA]</scope>
    <source>
        <strain evidence="4 5">CBS 185.66</strain>
    </source>
</reference>
<protein>
    <submittedName>
        <fullName evidence="4">Putative sugar lactone lactonase</fullName>
    </submittedName>
</protein>
<dbReference type="InterPro" id="IPR011042">
    <property type="entry name" value="6-blade_b-propeller_TolB-like"/>
</dbReference>
<accession>A0A8H8QV03</accession>
<comment type="caution">
    <text evidence="4">The sequence shown here is derived from an EMBL/GenBank/DDBJ whole genome shotgun (WGS) entry which is preliminary data.</text>
</comment>
<comment type="similarity">
    <text evidence="1">Belongs to the SMP-30/CGR1 family.</text>
</comment>
<dbReference type="AlphaFoldDB" id="A0A8H8QV03"/>
<dbReference type="GO" id="GO:0004341">
    <property type="term" value="F:gluconolactonase activity"/>
    <property type="evidence" value="ECO:0007669"/>
    <property type="project" value="TreeGrafter"/>
</dbReference>
<sequence length="330" mass="35980">MVLGEAPLFRTHNNTHTLHWVDPLKTPSELHILHLSPNDPSLPDGDAKTLVLEDSVSVMCFRKGVKGSYICAYYQGIAFLDEETGKLDVVREIIPQSERAELRLNDGAIDAKGRFWVAEIDKKAAAMGPGKIPASYEPKGRLWRYDPDGSLHQMESGVICGNGIGWSPDIKTSEFPSTNATSMKLHVQQVVANCCGGGKVYFNDSVGQKTWAYDFDLESGSISNQRVFVDFAGSDMEPDGLVMDTDGNIWMAVYGSSRVMVYDPSGIHVRDVLFSAKAVTCPTWGGKNLDVLFVTTAQDKGAGGEDEGGHVYRYEAPAGTRGQPKHEFGG</sequence>
<evidence type="ECO:0000259" key="3">
    <source>
        <dbReference type="Pfam" id="PF08450"/>
    </source>
</evidence>
<dbReference type="Pfam" id="PF08450">
    <property type="entry name" value="SGL"/>
    <property type="match status" value="2"/>
</dbReference>
<dbReference type="InterPro" id="IPR013658">
    <property type="entry name" value="SGL"/>
</dbReference>
<dbReference type="SUPFAM" id="SSF63829">
    <property type="entry name" value="Calcium-dependent phosphotriesterase"/>
    <property type="match status" value="1"/>
</dbReference>
<proteinExistence type="inferred from homology"/>
<dbReference type="GeneID" id="41987396"/>
<dbReference type="OrthoDB" id="423498at2759"/>
<evidence type="ECO:0000256" key="2">
    <source>
        <dbReference type="SAM" id="MobiDB-lite"/>
    </source>
</evidence>
<name>A0A8H8QV03_9HELO</name>
<gene>
    <name evidence="4" type="primary">yvrE</name>
    <name evidence="4" type="ORF">LHYA1_G007198</name>
</gene>
<keyword evidence="5" id="KW-1185">Reference proteome</keyword>
<dbReference type="PANTHER" id="PTHR10907">
    <property type="entry name" value="REGUCALCIN"/>
    <property type="match status" value="1"/>
</dbReference>